<reference evidence="1" key="1">
    <citation type="submission" date="2020-06" db="EMBL/GenBank/DDBJ databases">
        <title>Unique genomic features of the anaerobic methanotrophic archaea.</title>
        <authorList>
            <person name="Chadwick G.L."/>
            <person name="Skennerton C.T."/>
            <person name="Laso-Perez R."/>
            <person name="Leu A.O."/>
            <person name="Speth D.R."/>
            <person name="Yu H."/>
            <person name="Morgan-Lang C."/>
            <person name="Hatzenpichler R."/>
            <person name="Goudeau D."/>
            <person name="Malmstrom R."/>
            <person name="Brazelton W.J."/>
            <person name="Woyke T."/>
            <person name="Hallam S.J."/>
            <person name="Tyson G.W."/>
            <person name="Wegener G."/>
            <person name="Boetius A."/>
            <person name="Orphan V."/>
        </authorList>
    </citation>
    <scope>NUCLEOTIDE SEQUENCE</scope>
</reference>
<gene>
    <name evidence="1" type="ORF">CHKFHCLN_00008</name>
</gene>
<organism evidence="1">
    <name type="scientific">Candidatus Methanophaga sp. ANME-1 ERB7</name>
    <dbReference type="NCBI Taxonomy" id="2759913"/>
    <lineage>
        <taxon>Archaea</taxon>
        <taxon>Methanobacteriati</taxon>
        <taxon>Methanobacteriota</taxon>
        <taxon>Stenosarchaea group</taxon>
        <taxon>Methanomicrobia</taxon>
        <taxon>Candidatus Methanophagales</taxon>
        <taxon>Candidatus Methanophagaceae</taxon>
        <taxon>Candidatus Methanophaga</taxon>
    </lineage>
</organism>
<dbReference type="EMBL" id="MT631653">
    <property type="protein sequence ID" value="QNO56334.1"/>
    <property type="molecule type" value="Genomic_DNA"/>
</dbReference>
<dbReference type="AlphaFoldDB" id="A0A7G9Z7V0"/>
<name>A0A7G9Z7V0_9EURY</name>
<evidence type="ECO:0000313" key="1">
    <source>
        <dbReference type="EMBL" id="QNO56334.1"/>
    </source>
</evidence>
<sequence length="41" mass="4824">MHCPSIQKLIDVKETVGRPEDMEDAKKLRIILGKLEKMYHE</sequence>
<accession>A0A7G9Z7V0</accession>
<protein>
    <submittedName>
        <fullName evidence="1">Uncharacterized protein</fullName>
    </submittedName>
</protein>
<proteinExistence type="predicted"/>